<keyword evidence="3" id="KW-1185">Reference proteome</keyword>
<protein>
    <submittedName>
        <fullName evidence="2">Uncharacterized protein</fullName>
    </submittedName>
</protein>
<evidence type="ECO:0000256" key="1">
    <source>
        <dbReference type="SAM" id="Phobius"/>
    </source>
</evidence>
<feature type="transmembrane region" description="Helical" evidence="1">
    <location>
        <begin position="12"/>
        <end position="32"/>
    </location>
</feature>
<evidence type="ECO:0000313" key="2">
    <source>
        <dbReference type="EMBL" id="KAF7841425.1"/>
    </source>
</evidence>
<reference evidence="2" key="1">
    <citation type="submission" date="2020-09" db="EMBL/GenBank/DDBJ databases">
        <title>Genome-Enabled Discovery of Anthraquinone Biosynthesis in Senna tora.</title>
        <authorList>
            <person name="Kang S.-H."/>
            <person name="Pandey R.P."/>
            <person name="Lee C.-M."/>
            <person name="Sim J.-S."/>
            <person name="Jeong J.-T."/>
            <person name="Choi B.-S."/>
            <person name="Jung M."/>
            <person name="Ginzburg D."/>
            <person name="Zhao K."/>
            <person name="Won S.Y."/>
            <person name="Oh T.-J."/>
            <person name="Yu Y."/>
            <person name="Kim N.-H."/>
            <person name="Lee O.R."/>
            <person name="Lee T.-H."/>
            <person name="Bashyal P."/>
            <person name="Kim T.-S."/>
            <person name="Lee W.-H."/>
            <person name="Kawkins C."/>
            <person name="Kim C.-K."/>
            <person name="Kim J.S."/>
            <person name="Ahn B.O."/>
            <person name="Rhee S.Y."/>
            <person name="Sohng J.K."/>
        </authorList>
    </citation>
    <scope>NUCLEOTIDE SEQUENCE</scope>
    <source>
        <tissue evidence="2">Leaf</tissue>
    </source>
</reference>
<dbReference type="Proteomes" id="UP000634136">
    <property type="component" value="Unassembled WGS sequence"/>
</dbReference>
<name>A0A835CIP0_9FABA</name>
<comment type="caution">
    <text evidence="2">The sequence shown here is derived from an EMBL/GenBank/DDBJ whole genome shotgun (WGS) entry which is preliminary data.</text>
</comment>
<keyword evidence="1" id="KW-0472">Membrane</keyword>
<dbReference type="AlphaFoldDB" id="A0A835CIP0"/>
<organism evidence="2 3">
    <name type="scientific">Senna tora</name>
    <dbReference type="NCBI Taxonomy" id="362788"/>
    <lineage>
        <taxon>Eukaryota</taxon>
        <taxon>Viridiplantae</taxon>
        <taxon>Streptophyta</taxon>
        <taxon>Embryophyta</taxon>
        <taxon>Tracheophyta</taxon>
        <taxon>Spermatophyta</taxon>
        <taxon>Magnoliopsida</taxon>
        <taxon>eudicotyledons</taxon>
        <taxon>Gunneridae</taxon>
        <taxon>Pentapetalae</taxon>
        <taxon>rosids</taxon>
        <taxon>fabids</taxon>
        <taxon>Fabales</taxon>
        <taxon>Fabaceae</taxon>
        <taxon>Caesalpinioideae</taxon>
        <taxon>Cassia clade</taxon>
        <taxon>Senna</taxon>
    </lineage>
</organism>
<accession>A0A835CIP0</accession>
<sequence>MRRWLPEPLPSMIVLQLHHIFDMPLLGIVFWYERARMLVLLVSPSSIVPFVFISSTPLRLYFIPLKLRSSFGLFYLFKHNIVHKGAESHLCLQSLYLPRLLGELDQELVDGFDLAPLNFLGLGFLLLGRSVCLLCFFGNFPPKFPCPASFTSATSIRRGAISAARTVLHSLHRAYLEYSPNPALECSSVRVPALALDQLS</sequence>
<feature type="transmembrane region" description="Helical" evidence="1">
    <location>
        <begin position="39"/>
        <end position="62"/>
    </location>
</feature>
<proteinExistence type="predicted"/>
<keyword evidence="1" id="KW-1133">Transmembrane helix</keyword>
<gene>
    <name evidence="2" type="ORF">G2W53_003723</name>
</gene>
<evidence type="ECO:0000313" key="3">
    <source>
        <dbReference type="Proteomes" id="UP000634136"/>
    </source>
</evidence>
<dbReference type="EMBL" id="JAAIUW010000002">
    <property type="protein sequence ID" value="KAF7841425.1"/>
    <property type="molecule type" value="Genomic_DNA"/>
</dbReference>
<keyword evidence="1" id="KW-0812">Transmembrane</keyword>